<dbReference type="RefSeq" id="WP_069312319.1">
    <property type="nucleotide sequence ID" value="NZ_MDTU01000001.1"/>
</dbReference>
<evidence type="ECO:0000313" key="1">
    <source>
        <dbReference type="EMBL" id="ODN42522.1"/>
    </source>
</evidence>
<reference evidence="1 2" key="1">
    <citation type="submission" date="2016-08" db="EMBL/GenBank/DDBJ databases">
        <title>Draft genome sequence of Candidatus Piscirickettsia litoralis, from seawater.</title>
        <authorList>
            <person name="Wan X."/>
            <person name="Lee A.J."/>
            <person name="Hou S."/>
            <person name="Donachie S.P."/>
        </authorList>
    </citation>
    <scope>NUCLEOTIDE SEQUENCE [LARGE SCALE GENOMIC DNA]</scope>
    <source>
        <strain evidence="1 2">Y2</strain>
    </source>
</reference>
<keyword evidence="2" id="KW-1185">Reference proteome</keyword>
<name>A0ABX3A0Z2_9GAMM</name>
<organism evidence="1 2">
    <name type="scientific">Piscirickettsia litoralis</name>
    <dbReference type="NCBI Taxonomy" id="1891921"/>
    <lineage>
        <taxon>Bacteria</taxon>
        <taxon>Pseudomonadati</taxon>
        <taxon>Pseudomonadota</taxon>
        <taxon>Gammaproteobacteria</taxon>
        <taxon>Thiotrichales</taxon>
        <taxon>Piscirickettsiaceae</taxon>
        <taxon>Piscirickettsia</taxon>
    </lineage>
</organism>
<sequence length="126" mass="13864">MPGHQPINIDNEIKSNSFSDTNSELITAFIAMKSKSVYRLSSSLGAHNADLAFSCMTVPEVGDKVLLCCEGDGECTILAVLKRHSNAPHSLKTDRELIISNDELSIQSKKFTVKINEIDLAAKKWK</sequence>
<dbReference type="EMBL" id="MDTU01000001">
    <property type="protein sequence ID" value="ODN42522.1"/>
    <property type="molecule type" value="Genomic_DNA"/>
</dbReference>
<protein>
    <recommendedName>
        <fullName evidence="3">Peptidase S24/S26A/S26B/S26C domain-containing protein</fullName>
    </recommendedName>
</protein>
<evidence type="ECO:0000313" key="2">
    <source>
        <dbReference type="Proteomes" id="UP000094329"/>
    </source>
</evidence>
<accession>A0ABX3A0Z2</accession>
<proteinExistence type="predicted"/>
<comment type="caution">
    <text evidence="1">The sequence shown here is derived from an EMBL/GenBank/DDBJ whole genome shotgun (WGS) entry which is preliminary data.</text>
</comment>
<dbReference type="Proteomes" id="UP000094329">
    <property type="component" value="Unassembled WGS sequence"/>
</dbReference>
<dbReference type="InterPro" id="IPR021927">
    <property type="entry name" value="DUF3540"/>
</dbReference>
<evidence type="ECO:0008006" key="3">
    <source>
        <dbReference type="Google" id="ProtNLM"/>
    </source>
</evidence>
<dbReference type="Pfam" id="PF12059">
    <property type="entry name" value="DUF3540"/>
    <property type="match status" value="1"/>
</dbReference>
<gene>
    <name evidence="1" type="ORF">BGC07_05765</name>
</gene>